<organism evidence="1 2">
    <name type="scientific">Haemaphysalis longicornis</name>
    <name type="common">Bush tick</name>
    <dbReference type="NCBI Taxonomy" id="44386"/>
    <lineage>
        <taxon>Eukaryota</taxon>
        <taxon>Metazoa</taxon>
        <taxon>Ecdysozoa</taxon>
        <taxon>Arthropoda</taxon>
        <taxon>Chelicerata</taxon>
        <taxon>Arachnida</taxon>
        <taxon>Acari</taxon>
        <taxon>Parasitiformes</taxon>
        <taxon>Ixodida</taxon>
        <taxon>Ixodoidea</taxon>
        <taxon>Ixodidae</taxon>
        <taxon>Haemaphysalinae</taxon>
        <taxon>Haemaphysalis</taxon>
    </lineage>
</organism>
<protein>
    <submittedName>
        <fullName evidence="1">Uncharacterized protein</fullName>
    </submittedName>
</protein>
<comment type="caution">
    <text evidence="1">The sequence shown here is derived from an EMBL/GenBank/DDBJ whole genome shotgun (WGS) entry which is preliminary data.</text>
</comment>
<keyword evidence="2" id="KW-1185">Reference proteome</keyword>
<dbReference type="EMBL" id="JABSTR010000001">
    <property type="protein sequence ID" value="KAH9359602.1"/>
    <property type="molecule type" value="Genomic_DNA"/>
</dbReference>
<gene>
    <name evidence="1" type="ORF">HPB48_017411</name>
</gene>
<proteinExistence type="predicted"/>
<dbReference type="VEuPathDB" id="VectorBase:HLOH_060266"/>
<reference evidence="1 2" key="1">
    <citation type="journal article" date="2020" name="Cell">
        <title>Large-Scale Comparative Analyses of Tick Genomes Elucidate Their Genetic Diversity and Vector Capacities.</title>
        <authorList>
            <consortium name="Tick Genome and Microbiome Consortium (TIGMIC)"/>
            <person name="Jia N."/>
            <person name="Wang J."/>
            <person name="Shi W."/>
            <person name="Du L."/>
            <person name="Sun Y."/>
            <person name="Zhan W."/>
            <person name="Jiang J.F."/>
            <person name="Wang Q."/>
            <person name="Zhang B."/>
            <person name="Ji P."/>
            <person name="Bell-Sakyi L."/>
            <person name="Cui X.M."/>
            <person name="Yuan T.T."/>
            <person name="Jiang B.G."/>
            <person name="Yang W.F."/>
            <person name="Lam T.T."/>
            <person name="Chang Q.C."/>
            <person name="Ding S.J."/>
            <person name="Wang X.J."/>
            <person name="Zhu J.G."/>
            <person name="Ruan X.D."/>
            <person name="Zhao L."/>
            <person name="Wei J.T."/>
            <person name="Ye R.Z."/>
            <person name="Que T.C."/>
            <person name="Du C.H."/>
            <person name="Zhou Y.H."/>
            <person name="Cheng J.X."/>
            <person name="Dai P.F."/>
            <person name="Guo W.B."/>
            <person name="Han X.H."/>
            <person name="Huang E.J."/>
            <person name="Li L.F."/>
            <person name="Wei W."/>
            <person name="Gao Y.C."/>
            <person name="Liu J.Z."/>
            <person name="Shao H.Z."/>
            <person name="Wang X."/>
            <person name="Wang C.C."/>
            <person name="Yang T.C."/>
            <person name="Huo Q.B."/>
            <person name="Li W."/>
            <person name="Chen H.Y."/>
            <person name="Chen S.E."/>
            <person name="Zhou L.G."/>
            <person name="Ni X.B."/>
            <person name="Tian J.H."/>
            <person name="Sheng Y."/>
            <person name="Liu T."/>
            <person name="Pan Y.S."/>
            <person name="Xia L.Y."/>
            <person name="Li J."/>
            <person name="Zhao F."/>
            <person name="Cao W.C."/>
        </authorList>
    </citation>
    <scope>NUCLEOTIDE SEQUENCE [LARGE SCALE GENOMIC DNA]</scope>
    <source>
        <strain evidence="1">HaeL-2018</strain>
    </source>
</reference>
<name>A0A9J6F9F7_HAELO</name>
<evidence type="ECO:0000313" key="2">
    <source>
        <dbReference type="Proteomes" id="UP000821853"/>
    </source>
</evidence>
<sequence length="107" mass="12529">MIVIRAFPSAWTLLIGPFIAPEVEHWCAKPHWLNDSLTDEQWKERFIPSAVDWIAKEPDFLDKLFLGRQGSWCVFLLTVMFIARNIQRESVPACLDSQFTNLQYLFL</sequence>
<dbReference type="OrthoDB" id="6432280at2759"/>
<evidence type="ECO:0000313" key="1">
    <source>
        <dbReference type="EMBL" id="KAH9359602.1"/>
    </source>
</evidence>
<accession>A0A9J6F9F7</accession>
<dbReference type="AlphaFoldDB" id="A0A9J6F9F7"/>
<dbReference type="Proteomes" id="UP000821853">
    <property type="component" value="Chromosome 1"/>
</dbReference>